<sequence>MDPTVDQCPKNDECRIDPCVLHTLDKTSVTTVPHQHPSIRARVCYPSTLFAFVSSLVWIFHTQWTTKLCTFMPTSSPCRPDIS</sequence>
<reference evidence="1 2" key="1">
    <citation type="journal article" date="2013" name="Nat. Commun.">
        <title>The evolution and pathogenic mechanisms of the rice sheath blight pathogen.</title>
        <authorList>
            <person name="Zheng A."/>
            <person name="Lin R."/>
            <person name="Xu L."/>
            <person name="Qin P."/>
            <person name="Tang C."/>
            <person name="Ai P."/>
            <person name="Zhang D."/>
            <person name="Liu Y."/>
            <person name="Sun Z."/>
            <person name="Feng H."/>
            <person name="Wang Y."/>
            <person name="Chen Y."/>
            <person name="Liang X."/>
            <person name="Fu R."/>
            <person name="Li Q."/>
            <person name="Zhang J."/>
            <person name="Yu X."/>
            <person name="Xie Z."/>
            <person name="Ding L."/>
            <person name="Guan P."/>
            <person name="Tang J."/>
            <person name="Liang Y."/>
            <person name="Wang S."/>
            <person name="Deng Q."/>
            <person name="Li S."/>
            <person name="Zhu J."/>
            <person name="Wang L."/>
            <person name="Liu H."/>
            <person name="Li P."/>
        </authorList>
    </citation>
    <scope>NUCLEOTIDE SEQUENCE [LARGE SCALE GENOMIC DNA]</scope>
    <source>
        <strain evidence="2">AG-1 IA</strain>
    </source>
</reference>
<accession>L8WG74</accession>
<evidence type="ECO:0000313" key="2">
    <source>
        <dbReference type="Proteomes" id="UP000011668"/>
    </source>
</evidence>
<dbReference type="Proteomes" id="UP000011668">
    <property type="component" value="Unassembled WGS sequence"/>
</dbReference>
<protein>
    <submittedName>
        <fullName evidence="1">Uncharacterized protein</fullName>
    </submittedName>
</protein>
<keyword evidence="2" id="KW-1185">Reference proteome</keyword>
<dbReference type="AlphaFoldDB" id="L8WG74"/>
<name>L8WG74_THACA</name>
<evidence type="ECO:0000313" key="1">
    <source>
        <dbReference type="EMBL" id="ELU35717.1"/>
    </source>
</evidence>
<proteinExistence type="predicted"/>
<organism evidence="1 2">
    <name type="scientific">Thanatephorus cucumeris (strain AG1-IA)</name>
    <name type="common">Rice sheath blight fungus</name>
    <name type="synonym">Rhizoctonia solani</name>
    <dbReference type="NCBI Taxonomy" id="983506"/>
    <lineage>
        <taxon>Eukaryota</taxon>
        <taxon>Fungi</taxon>
        <taxon>Dikarya</taxon>
        <taxon>Basidiomycota</taxon>
        <taxon>Agaricomycotina</taxon>
        <taxon>Agaricomycetes</taxon>
        <taxon>Cantharellales</taxon>
        <taxon>Ceratobasidiaceae</taxon>
        <taxon>Rhizoctonia</taxon>
        <taxon>Rhizoctonia solani AG-1</taxon>
    </lineage>
</organism>
<gene>
    <name evidence="1" type="ORF">AG1IA_10253</name>
</gene>
<dbReference type="EMBL" id="AFRT01005533">
    <property type="protein sequence ID" value="ELU35717.1"/>
    <property type="molecule type" value="Genomic_DNA"/>
</dbReference>
<comment type="caution">
    <text evidence="1">The sequence shown here is derived from an EMBL/GenBank/DDBJ whole genome shotgun (WGS) entry which is preliminary data.</text>
</comment>
<dbReference type="HOGENOM" id="CLU_2544162_0_0_1"/>